<accession>A0A2I8VR43</accession>
<dbReference type="AlphaFoldDB" id="A0A2I8VR43"/>
<proteinExistence type="predicted"/>
<sequence>MMYRYRSLVGIMAVSAVVTGIGVWLAYLFELALLRVTPVTTWALLVGLVEEGVVRLVPLILTFYAWSYWRGRLLSKTEGFLAAVSSGLTVAVLELVLKLEYLTRFETAAQFDSLVLPLVFVHLPFALVAGRFAYALGERIHGTGEIGVPSLSRRTVVLLALGYLGLALAHIGYNLLIR</sequence>
<keyword evidence="2" id="KW-0614">Plasmid</keyword>
<reference evidence="2 3" key="1">
    <citation type="submission" date="2018-01" db="EMBL/GenBank/DDBJ databases">
        <title>Complete genome sequence of Salinigranum rubrum GX10T, an extremely halophilic archaeon isolated from a marine solar saltern.</title>
        <authorList>
            <person name="Han S."/>
        </authorList>
    </citation>
    <scope>NUCLEOTIDE SEQUENCE [LARGE SCALE GENOMIC DNA]</scope>
    <source>
        <strain evidence="2 3">GX10</strain>
        <plasmid evidence="3">Plasmid unnamed2</plasmid>
    </source>
</reference>
<feature type="transmembrane region" description="Helical" evidence="1">
    <location>
        <begin position="155"/>
        <end position="176"/>
    </location>
</feature>
<feature type="transmembrane region" description="Helical" evidence="1">
    <location>
        <begin position="7"/>
        <end position="29"/>
    </location>
</feature>
<feature type="transmembrane region" description="Helical" evidence="1">
    <location>
        <begin position="114"/>
        <end position="134"/>
    </location>
</feature>
<keyword evidence="3" id="KW-1185">Reference proteome</keyword>
<evidence type="ECO:0000313" key="3">
    <source>
        <dbReference type="Proteomes" id="UP000236584"/>
    </source>
</evidence>
<dbReference type="KEGG" id="srub:C2R22_22895"/>
<protein>
    <recommendedName>
        <fullName evidence="4">PrsW family intramembrane metalloprotease</fullName>
    </recommendedName>
</protein>
<evidence type="ECO:0008006" key="4">
    <source>
        <dbReference type="Google" id="ProtNLM"/>
    </source>
</evidence>
<keyword evidence="1" id="KW-0472">Membrane</keyword>
<evidence type="ECO:0000313" key="2">
    <source>
        <dbReference type="EMBL" id="AUV84393.1"/>
    </source>
</evidence>
<feature type="transmembrane region" description="Helical" evidence="1">
    <location>
        <begin position="41"/>
        <end position="67"/>
    </location>
</feature>
<dbReference type="OrthoDB" id="307529at2157"/>
<gene>
    <name evidence="2" type="ORF">C2R22_22895</name>
</gene>
<dbReference type="EMBL" id="CP026311">
    <property type="protein sequence ID" value="AUV84393.1"/>
    <property type="molecule type" value="Genomic_DNA"/>
</dbReference>
<name>A0A2I8VR43_9EURY</name>
<evidence type="ECO:0000256" key="1">
    <source>
        <dbReference type="SAM" id="Phobius"/>
    </source>
</evidence>
<geneLocation type="plasmid" evidence="2">
    <name>unnamed2</name>
</geneLocation>
<organism evidence="2 3">
    <name type="scientific">Salinigranum rubrum</name>
    <dbReference type="NCBI Taxonomy" id="755307"/>
    <lineage>
        <taxon>Archaea</taxon>
        <taxon>Methanobacteriati</taxon>
        <taxon>Methanobacteriota</taxon>
        <taxon>Stenosarchaea group</taxon>
        <taxon>Halobacteria</taxon>
        <taxon>Halobacteriales</taxon>
        <taxon>Haloferacaceae</taxon>
        <taxon>Salinigranum</taxon>
    </lineage>
</organism>
<keyword evidence="1" id="KW-0812">Transmembrane</keyword>
<dbReference type="Proteomes" id="UP000236584">
    <property type="component" value="Plasmid unnamed2"/>
</dbReference>
<keyword evidence="1" id="KW-1133">Transmembrane helix</keyword>